<reference evidence="2 3" key="1">
    <citation type="journal article" date="2007" name="Genome Res.">
        <title>Genome characteristics of facultatively symbiotic Frankia sp. strains reflect host range and host plant biogeography.</title>
        <authorList>
            <person name="Normand P."/>
            <person name="Lapierre P."/>
            <person name="Tisa L.S."/>
            <person name="Gogarten J.P."/>
            <person name="Alloisio N."/>
            <person name="Bagnarol E."/>
            <person name="Bassi C.A."/>
            <person name="Berry A.M."/>
            <person name="Bickhart D.M."/>
            <person name="Choisne N."/>
            <person name="Couloux A."/>
            <person name="Cournoyer B."/>
            <person name="Cruveiller S."/>
            <person name="Daubin V."/>
            <person name="Demange N."/>
            <person name="Francino M.P."/>
            <person name="Goltsman E."/>
            <person name="Huang Y."/>
            <person name="Kopp O.R."/>
            <person name="Labarre L."/>
            <person name="Lapidus A."/>
            <person name="Lavire C."/>
            <person name="Marechal J."/>
            <person name="Martinez M."/>
            <person name="Mastronunzio J.E."/>
            <person name="Mullin B.C."/>
            <person name="Niemann J."/>
            <person name="Pujic P."/>
            <person name="Rawnsley T."/>
            <person name="Rouy Z."/>
            <person name="Schenowitz C."/>
            <person name="Sellstedt A."/>
            <person name="Tavares F."/>
            <person name="Tomkins J.P."/>
            <person name="Vallenet D."/>
            <person name="Valverde C."/>
            <person name="Wall L.G."/>
            <person name="Wang Y."/>
            <person name="Medigue C."/>
            <person name="Benson D.R."/>
        </authorList>
    </citation>
    <scope>NUCLEOTIDE SEQUENCE [LARGE SCALE GENOMIC DNA]</scope>
    <source>
        <strain evidence="3">DSM 45818 / CECT 9043 / CcI3</strain>
    </source>
</reference>
<evidence type="ECO:0000313" key="3">
    <source>
        <dbReference type="Proteomes" id="UP000001937"/>
    </source>
</evidence>
<dbReference type="GO" id="GO:0003677">
    <property type="term" value="F:DNA binding"/>
    <property type="evidence" value="ECO:0007669"/>
    <property type="project" value="InterPro"/>
</dbReference>
<protein>
    <recommendedName>
        <fullName evidence="1">HTH cro/C1-type domain-containing protein</fullName>
    </recommendedName>
</protein>
<dbReference type="CDD" id="cd00093">
    <property type="entry name" value="HTH_XRE"/>
    <property type="match status" value="1"/>
</dbReference>
<dbReference type="EMBL" id="CP000249">
    <property type="protein sequence ID" value="ABD13345.1"/>
    <property type="molecule type" value="Genomic_DNA"/>
</dbReference>
<name>Q2J5U7_FRACC</name>
<dbReference type="Proteomes" id="UP000001937">
    <property type="component" value="Chromosome"/>
</dbReference>
<dbReference type="eggNOG" id="COG0457">
    <property type="taxonomic scope" value="Bacteria"/>
</dbReference>
<accession>Q2J5U7</accession>
<dbReference type="STRING" id="106370.Francci3_3995"/>
<gene>
    <name evidence="2" type="ordered locus">Francci3_3995</name>
</gene>
<evidence type="ECO:0000313" key="2">
    <source>
        <dbReference type="EMBL" id="ABD13345.1"/>
    </source>
</evidence>
<organism evidence="2 3">
    <name type="scientific">Frankia casuarinae (strain DSM 45818 / CECT 9043 / HFP020203 / CcI3)</name>
    <dbReference type="NCBI Taxonomy" id="106370"/>
    <lineage>
        <taxon>Bacteria</taxon>
        <taxon>Bacillati</taxon>
        <taxon>Actinomycetota</taxon>
        <taxon>Actinomycetes</taxon>
        <taxon>Frankiales</taxon>
        <taxon>Frankiaceae</taxon>
        <taxon>Frankia</taxon>
    </lineage>
</organism>
<dbReference type="PROSITE" id="PS50943">
    <property type="entry name" value="HTH_CROC1"/>
    <property type="match status" value="1"/>
</dbReference>
<proteinExistence type="predicted"/>
<dbReference type="InterPro" id="IPR010982">
    <property type="entry name" value="Lambda_DNA-bd_dom_sf"/>
</dbReference>
<keyword evidence="3" id="KW-1185">Reference proteome</keyword>
<sequence length="535" mass="57340">MCGGVMSKLSRRVEQEELRARMRAVGMSHDEIAVEFARRYKLRPRAAHRHARGWTQTQAANHINTHAARVGLDPDGAAPMTGPKLSELENWPLPNNRRRPTPQILALLAEVYDTSIHNLIDLDDREQMPPADLLLITTIRERAVPASAIGSLPQAQSASSEVTPMVDAPNRQQFLLAASALGVAVVLPRQPAAPSPSVSVRSTVFPAACDLLADLREAITAPAEWSTDPDPASFAGPADLDARARECHDRYQRADYAGTARLLPAVVRGIETLTVDPPTGVNHRAVRRTQAVAYIAAAKLATKTGDHDLAWLAADRGQHAALAADAPALLATARRQIACVFHDTGRLADAERVAVSALDALNQRPGDEDHRDLSSARGALLLLSAMTSIRRGERTEGRRRLTAAAEQADALGRDNNRLWSAFGPTNVAIHTLTATLVLDDPTEAVGVGEQIDTRLLPPPLAGRRARLHVDLSGGHARLGEDAIAAVHILDVARRAPQLLRVDPTARAVLATLLGRARGSTVSVLRSVAEQAGVAT</sequence>
<dbReference type="InterPro" id="IPR001387">
    <property type="entry name" value="Cro/C1-type_HTH"/>
</dbReference>
<dbReference type="KEGG" id="fra:Francci3_3995"/>
<dbReference type="HOGENOM" id="CLU_037937_1_0_11"/>
<dbReference type="AlphaFoldDB" id="Q2J5U7"/>
<evidence type="ECO:0000259" key="1">
    <source>
        <dbReference type="PROSITE" id="PS50943"/>
    </source>
</evidence>
<dbReference type="Gene3D" id="1.10.260.40">
    <property type="entry name" value="lambda repressor-like DNA-binding domains"/>
    <property type="match status" value="1"/>
</dbReference>
<feature type="domain" description="HTH cro/C1-type" evidence="1">
    <location>
        <begin position="95"/>
        <end position="119"/>
    </location>
</feature>